<evidence type="ECO:0000313" key="2">
    <source>
        <dbReference type="Proteomes" id="UP000780801"/>
    </source>
</evidence>
<dbReference type="Proteomes" id="UP000780801">
    <property type="component" value="Unassembled WGS sequence"/>
</dbReference>
<dbReference type="OrthoDB" id="412814at2759"/>
<organism evidence="1 2">
    <name type="scientific">Lunasporangiospora selenospora</name>
    <dbReference type="NCBI Taxonomy" id="979761"/>
    <lineage>
        <taxon>Eukaryota</taxon>
        <taxon>Fungi</taxon>
        <taxon>Fungi incertae sedis</taxon>
        <taxon>Mucoromycota</taxon>
        <taxon>Mortierellomycotina</taxon>
        <taxon>Mortierellomycetes</taxon>
        <taxon>Mortierellales</taxon>
        <taxon>Mortierellaceae</taxon>
        <taxon>Lunasporangiospora</taxon>
    </lineage>
</organism>
<feature type="non-terminal residue" evidence="1">
    <location>
        <position position="1"/>
    </location>
</feature>
<dbReference type="AlphaFoldDB" id="A0A9P6FM73"/>
<reference evidence="1" key="1">
    <citation type="journal article" date="2020" name="Fungal Divers.">
        <title>Resolving the Mortierellaceae phylogeny through synthesis of multi-gene phylogenetics and phylogenomics.</title>
        <authorList>
            <person name="Vandepol N."/>
            <person name="Liber J."/>
            <person name="Desiro A."/>
            <person name="Na H."/>
            <person name="Kennedy M."/>
            <person name="Barry K."/>
            <person name="Grigoriev I.V."/>
            <person name="Miller A.N."/>
            <person name="O'Donnell K."/>
            <person name="Stajich J.E."/>
            <person name="Bonito G."/>
        </authorList>
    </citation>
    <scope>NUCLEOTIDE SEQUENCE</scope>
    <source>
        <strain evidence="1">KOD1015</strain>
    </source>
</reference>
<comment type="caution">
    <text evidence="1">The sequence shown here is derived from an EMBL/GenBank/DDBJ whole genome shotgun (WGS) entry which is preliminary data.</text>
</comment>
<evidence type="ECO:0000313" key="1">
    <source>
        <dbReference type="EMBL" id="KAF9578223.1"/>
    </source>
</evidence>
<protein>
    <submittedName>
        <fullName evidence="1">Uncharacterized protein</fullName>
    </submittedName>
</protein>
<keyword evidence="2" id="KW-1185">Reference proteome</keyword>
<gene>
    <name evidence="1" type="ORF">BGW38_006093</name>
</gene>
<sequence>TARGHQYPMAFMNVASGLDEYGLDKAPEDQIAYSHVDIAGSAEELSGVGFSLPEVTGNPVPAFASAFLL</sequence>
<accession>A0A9P6FM73</accession>
<dbReference type="EMBL" id="JAABOA010003884">
    <property type="protein sequence ID" value="KAF9578223.1"/>
    <property type="molecule type" value="Genomic_DNA"/>
</dbReference>
<name>A0A9P6FM73_9FUNG</name>
<proteinExistence type="predicted"/>